<reference evidence="8 9" key="1">
    <citation type="submission" date="2018-11" db="EMBL/GenBank/DDBJ databases">
        <title>Genomes From Bacteria Associated with the Canine Oral Cavity: a Test Case for Automated Genome-Based Taxonomic Assignment.</title>
        <authorList>
            <person name="Coil D.A."/>
            <person name="Jospin G."/>
            <person name="Darling A.E."/>
            <person name="Wallis C."/>
            <person name="Davis I.J."/>
            <person name="Harris S."/>
            <person name="Eisen J.A."/>
            <person name="Holcombe L.J."/>
            <person name="O'Flynn C."/>
        </authorList>
    </citation>
    <scope>NUCLEOTIDE SEQUENCE [LARGE SCALE GENOMIC DNA]</scope>
    <source>
        <strain evidence="8 9">COT-280</strain>
    </source>
</reference>
<sequence>MLLSLTQYFLYLKYMLGGILMLVLFAAVYIRITPARELHLIRNGNLACALSLGGALVGFCAALASSIAHSLSFFDFIVWGLAAAVIQIGVYFAAARLIPNAAVELENNNVAVGAFLCALSLSIGLLNAACLS</sequence>
<feature type="transmembrane region" description="Helical" evidence="7">
    <location>
        <begin position="76"/>
        <end position="98"/>
    </location>
</feature>
<evidence type="ECO:0000256" key="4">
    <source>
        <dbReference type="ARBA" id="ARBA00022692"/>
    </source>
</evidence>
<evidence type="ECO:0000313" key="8">
    <source>
        <dbReference type="EMBL" id="RRD89696.1"/>
    </source>
</evidence>
<dbReference type="RefSeq" id="WP_124795442.1">
    <property type="nucleotide sequence ID" value="NZ_RQYC01000012.1"/>
</dbReference>
<comment type="caution">
    <text evidence="8">The sequence shown here is derived from an EMBL/GenBank/DDBJ whole genome shotgun (WGS) entry which is preliminary data.</text>
</comment>
<dbReference type="Proteomes" id="UP000269923">
    <property type="component" value="Unassembled WGS sequence"/>
</dbReference>
<organism evidence="8 9">
    <name type="scientific">Conchiformibius steedae</name>
    <dbReference type="NCBI Taxonomy" id="153493"/>
    <lineage>
        <taxon>Bacteria</taxon>
        <taxon>Pseudomonadati</taxon>
        <taxon>Pseudomonadota</taxon>
        <taxon>Betaproteobacteria</taxon>
        <taxon>Neisseriales</taxon>
        <taxon>Neisseriaceae</taxon>
        <taxon>Conchiformibius</taxon>
    </lineage>
</organism>
<dbReference type="EMBL" id="RQYC01000012">
    <property type="protein sequence ID" value="RRD89696.1"/>
    <property type="molecule type" value="Genomic_DNA"/>
</dbReference>
<protein>
    <submittedName>
        <fullName evidence="8">DUF350 domain-containing protein</fullName>
    </submittedName>
</protein>
<comment type="similarity">
    <text evidence="2">Belongs to the UPF0719 family.</text>
</comment>
<evidence type="ECO:0000256" key="5">
    <source>
        <dbReference type="ARBA" id="ARBA00022989"/>
    </source>
</evidence>
<feature type="transmembrane region" description="Helical" evidence="7">
    <location>
        <begin position="110"/>
        <end position="129"/>
    </location>
</feature>
<feature type="transmembrane region" description="Helical" evidence="7">
    <location>
        <begin position="44"/>
        <end position="64"/>
    </location>
</feature>
<feature type="transmembrane region" description="Helical" evidence="7">
    <location>
        <begin position="12"/>
        <end position="32"/>
    </location>
</feature>
<dbReference type="PANTHER" id="PTHR40043">
    <property type="entry name" value="UPF0719 INNER MEMBRANE PROTEIN YJFL"/>
    <property type="match status" value="1"/>
</dbReference>
<evidence type="ECO:0000256" key="2">
    <source>
        <dbReference type="ARBA" id="ARBA00005779"/>
    </source>
</evidence>
<accession>A0A3P2A469</accession>
<keyword evidence="4 7" id="KW-0812">Transmembrane</keyword>
<dbReference type="AlphaFoldDB" id="A0A3P2A469"/>
<keyword evidence="9" id="KW-1185">Reference proteome</keyword>
<evidence type="ECO:0000256" key="1">
    <source>
        <dbReference type="ARBA" id="ARBA00004651"/>
    </source>
</evidence>
<dbReference type="STRING" id="1121352.GCA_000620925_01068"/>
<proteinExistence type="inferred from homology"/>
<dbReference type="Pfam" id="PF03994">
    <property type="entry name" value="DUF350"/>
    <property type="match status" value="1"/>
</dbReference>
<evidence type="ECO:0000313" key="9">
    <source>
        <dbReference type="Proteomes" id="UP000269923"/>
    </source>
</evidence>
<dbReference type="GO" id="GO:0005886">
    <property type="term" value="C:plasma membrane"/>
    <property type="evidence" value="ECO:0007669"/>
    <property type="project" value="UniProtKB-SubCell"/>
</dbReference>
<evidence type="ECO:0000256" key="3">
    <source>
        <dbReference type="ARBA" id="ARBA00022475"/>
    </source>
</evidence>
<keyword evidence="6 7" id="KW-0472">Membrane</keyword>
<comment type="subcellular location">
    <subcellularLocation>
        <location evidence="1">Cell membrane</location>
        <topology evidence="1">Multi-pass membrane protein</topology>
    </subcellularLocation>
</comment>
<dbReference type="PANTHER" id="PTHR40043:SF1">
    <property type="entry name" value="UPF0719 INNER MEMBRANE PROTEIN YJFL"/>
    <property type="match status" value="1"/>
</dbReference>
<evidence type="ECO:0000256" key="7">
    <source>
        <dbReference type="SAM" id="Phobius"/>
    </source>
</evidence>
<dbReference type="OrthoDB" id="8565764at2"/>
<gene>
    <name evidence="8" type="ORF">EII21_08075</name>
</gene>
<keyword evidence="5 7" id="KW-1133">Transmembrane helix</keyword>
<evidence type="ECO:0000256" key="6">
    <source>
        <dbReference type="ARBA" id="ARBA00023136"/>
    </source>
</evidence>
<keyword evidence="3" id="KW-1003">Cell membrane</keyword>
<dbReference type="InterPro" id="IPR007140">
    <property type="entry name" value="DUF350"/>
</dbReference>
<name>A0A3P2A469_9NEIS</name>